<proteinExistence type="predicted"/>
<evidence type="ECO:0000259" key="3">
    <source>
        <dbReference type="PROSITE" id="PS50075"/>
    </source>
</evidence>
<dbReference type="Pfam" id="PF00550">
    <property type="entry name" value="PP-binding"/>
    <property type="match status" value="1"/>
</dbReference>
<organism evidence="4 5">
    <name type="scientific">Iningainema tapete BLCC-T55</name>
    <dbReference type="NCBI Taxonomy" id="2748662"/>
    <lineage>
        <taxon>Bacteria</taxon>
        <taxon>Bacillati</taxon>
        <taxon>Cyanobacteriota</taxon>
        <taxon>Cyanophyceae</taxon>
        <taxon>Nostocales</taxon>
        <taxon>Scytonemataceae</taxon>
        <taxon>Iningainema tapete</taxon>
    </lineage>
</organism>
<keyword evidence="5" id="KW-1185">Reference proteome</keyword>
<dbReference type="EMBL" id="JACXAE010000110">
    <property type="protein sequence ID" value="MBD2777369.1"/>
    <property type="molecule type" value="Genomic_DNA"/>
</dbReference>
<dbReference type="PROSITE" id="PS50075">
    <property type="entry name" value="CARRIER"/>
    <property type="match status" value="1"/>
</dbReference>
<dbReference type="Proteomes" id="UP000629098">
    <property type="component" value="Unassembled WGS sequence"/>
</dbReference>
<comment type="caution">
    <text evidence="4">The sequence shown here is derived from an EMBL/GenBank/DDBJ whole genome shotgun (WGS) entry which is preliminary data.</text>
</comment>
<dbReference type="SUPFAM" id="SSF47336">
    <property type="entry name" value="ACP-like"/>
    <property type="match status" value="1"/>
</dbReference>
<gene>
    <name evidence="4" type="ORF">ICL16_36305</name>
</gene>
<reference evidence="4" key="1">
    <citation type="submission" date="2020-09" db="EMBL/GenBank/DDBJ databases">
        <title>Iningainema tapete sp. nov. (Scytonemataceae, Cyanobacteria) from greenhouses in central Florida (USA) produces two types of nodularin with biosynthetic potential for microcystin-LR and anabaenopeptins.</title>
        <authorList>
            <person name="Berthold D.E."/>
            <person name="Lefler F.W."/>
            <person name="Huang I.-S."/>
            <person name="Abdulla H."/>
            <person name="Zimba P.V."/>
            <person name="Laughinghouse H.D. IV."/>
        </authorList>
    </citation>
    <scope>NUCLEOTIDE SEQUENCE</scope>
    <source>
        <strain evidence="4">BLCCT55</strain>
    </source>
</reference>
<evidence type="ECO:0000256" key="1">
    <source>
        <dbReference type="ARBA" id="ARBA00022450"/>
    </source>
</evidence>
<dbReference type="InterPro" id="IPR009081">
    <property type="entry name" value="PP-bd_ACP"/>
</dbReference>
<keyword evidence="2" id="KW-0597">Phosphoprotein</keyword>
<keyword evidence="1" id="KW-0596">Phosphopantetheine</keyword>
<dbReference type="InterPro" id="IPR036736">
    <property type="entry name" value="ACP-like_sf"/>
</dbReference>
<dbReference type="AlphaFoldDB" id="A0A8J6XJU2"/>
<dbReference type="PROSITE" id="PS00012">
    <property type="entry name" value="PHOSPHOPANTETHEINE"/>
    <property type="match status" value="1"/>
</dbReference>
<evidence type="ECO:0000256" key="2">
    <source>
        <dbReference type="ARBA" id="ARBA00022553"/>
    </source>
</evidence>
<protein>
    <submittedName>
        <fullName evidence="4">Acyl carrier protein</fullName>
    </submittedName>
</protein>
<evidence type="ECO:0000313" key="4">
    <source>
        <dbReference type="EMBL" id="MBD2777369.1"/>
    </source>
</evidence>
<name>A0A8J6XJU2_9CYAN</name>
<accession>A0A8J6XJU2</accession>
<sequence>MSEIVTQLKTIIAEELDVNLKVGEIDENASLFEEGLGLDSIAIVELISLVEQHFNFQFSDSELTPNYFSTINNLANFISHKIASKKLETSTTPFIP</sequence>
<dbReference type="Gene3D" id="1.10.1200.10">
    <property type="entry name" value="ACP-like"/>
    <property type="match status" value="1"/>
</dbReference>
<dbReference type="RefSeq" id="WP_190836441.1">
    <property type="nucleotide sequence ID" value="NZ_CAWPPI010000110.1"/>
</dbReference>
<evidence type="ECO:0000313" key="5">
    <source>
        <dbReference type="Proteomes" id="UP000629098"/>
    </source>
</evidence>
<feature type="domain" description="Carrier" evidence="3">
    <location>
        <begin position="2"/>
        <end position="82"/>
    </location>
</feature>
<dbReference type="InterPro" id="IPR006162">
    <property type="entry name" value="Ppantetheine_attach_site"/>
</dbReference>